<dbReference type="Pfam" id="PF02388">
    <property type="entry name" value="FemAB"/>
    <property type="match status" value="2"/>
</dbReference>
<name>A0ABS2VNI7_STRAS</name>
<dbReference type="PANTHER" id="PTHR36174:SF1">
    <property type="entry name" value="LIPID II:GLYCINE GLYCYLTRANSFERASE"/>
    <property type="match status" value="1"/>
</dbReference>
<comment type="similarity">
    <text evidence="1">Belongs to the FemABX family.</text>
</comment>
<sequence length="394" mass="44058">MSVLLTTASRGRQEILLHPVSADVYRAFLASRAGSALAPGFLQYPSWAAVKEGWHARLLGWGPGTGGRADELSGVALVLLRQFPGTRKYFAYLPEGPVADWADADLDSWLTPLLRHLRAEGAFAVRIGPSPDYRRWDAAGLKAGAGPGRRVTDVLDCEVDPLGAAVAERLRARGWQRCGGDEGDGDAQPRFVFRVPLAGRSVDDLWSGLSQEWRRNIRRAHRSLVEVTVGGADELPDFHRLLRITEERDGFRLGRSLDYYRRQFAALNAEEPGRMRLYVARHRGEILAAHTMITVGRRVWYQTGASADHRREVRPSNALQWRMVRDAHALGAEVYDMRGVSSVLDPGDRAFGLLRWKLGTRGRVVETLGEWETPLEGTANHALYRAFQMYLARR</sequence>
<evidence type="ECO:0000256" key="1">
    <source>
        <dbReference type="ARBA" id="ARBA00009943"/>
    </source>
</evidence>
<dbReference type="SUPFAM" id="SSF55729">
    <property type="entry name" value="Acyl-CoA N-acyltransferases (Nat)"/>
    <property type="match status" value="2"/>
</dbReference>
<evidence type="ECO:0000256" key="5">
    <source>
        <dbReference type="ARBA" id="ARBA00023315"/>
    </source>
</evidence>
<keyword evidence="4" id="KW-0573">Peptidoglycan synthesis</keyword>
<dbReference type="EMBL" id="JAFFZS010000006">
    <property type="protein sequence ID" value="MBN0044656.1"/>
    <property type="molecule type" value="Genomic_DNA"/>
</dbReference>
<evidence type="ECO:0000256" key="4">
    <source>
        <dbReference type="ARBA" id="ARBA00022984"/>
    </source>
</evidence>
<dbReference type="InterPro" id="IPR050644">
    <property type="entry name" value="PG_Glycine_Bridge_Synth"/>
</dbReference>
<evidence type="ECO:0000256" key="6">
    <source>
        <dbReference type="ARBA" id="ARBA00023316"/>
    </source>
</evidence>
<accession>A0ABS2VNI7</accession>
<evidence type="ECO:0000256" key="2">
    <source>
        <dbReference type="ARBA" id="ARBA00022679"/>
    </source>
</evidence>
<dbReference type="InterPro" id="IPR003447">
    <property type="entry name" value="FEMABX"/>
</dbReference>
<comment type="caution">
    <text evidence="7">The sequence shown here is derived from an EMBL/GenBank/DDBJ whole genome shotgun (WGS) entry which is preliminary data.</text>
</comment>
<organism evidence="7 8">
    <name type="scientific">Streptomyces actuosus</name>
    <dbReference type="NCBI Taxonomy" id="1885"/>
    <lineage>
        <taxon>Bacteria</taxon>
        <taxon>Bacillati</taxon>
        <taxon>Actinomycetota</taxon>
        <taxon>Actinomycetes</taxon>
        <taxon>Kitasatosporales</taxon>
        <taxon>Streptomycetaceae</taxon>
        <taxon>Streptomyces</taxon>
    </lineage>
</organism>
<evidence type="ECO:0000313" key="7">
    <source>
        <dbReference type="EMBL" id="MBN0044656.1"/>
    </source>
</evidence>
<dbReference type="PROSITE" id="PS51191">
    <property type="entry name" value="FEMABX"/>
    <property type="match status" value="1"/>
</dbReference>
<keyword evidence="3" id="KW-0133">Cell shape</keyword>
<dbReference type="PANTHER" id="PTHR36174">
    <property type="entry name" value="LIPID II:GLYCINE GLYCYLTRANSFERASE"/>
    <property type="match status" value="1"/>
</dbReference>
<dbReference type="Gene3D" id="3.40.630.30">
    <property type="match status" value="2"/>
</dbReference>
<dbReference type="RefSeq" id="WP_205382855.1">
    <property type="nucleotide sequence ID" value="NZ_JAFFZS010000006.1"/>
</dbReference>
<keyword evidence="6" id="KW-0961">Cell wall biogenesis/degradation</keyword>
<keyword evidence="5" id="KW-0012">Acyltransferase</keyword>
<keyword evidence="8" id="KW-1185">Reference proteome</keyword>
<evidence type="ECO:0000313" key="8">
    <source>
        <dbReference type="Proteomes" id="UP000788262"/>
    </source>
</evidence>
<protein>
    <submittedName>
        <fullName evidence="7">Peptidoglycan bridge formation glycyltransferase FemA/FemB family protein</fullName>
    </submittedName>
</protein>
<dbReference type="InterPro" id="IPR016181">
    <property type="entry name" value="Acyl_CoA_acyltransferase"/>
</dbReference>
<proteinExistence type="inferred from homology"/>
<evidence type="ECO:0000256" key="3">
    <source>
        <dbReference type="ARBA" id="ARBA00022960"/>
    </source>
</evidence>
<gene>
    <name evidence="7" type="ORF">JS756_11160</name>
</gene>
<keyword evidence="2" id="KW-0808">Transferase</keyword>
<reference evidence="7 8" key="1">
    <citation type="submission" date="2021-02" db="EMBL/GenBank/DDBJ databases">
        <title>Whole genome sequencing of Streptomyces actuosus VRA1.</title>
        <authorList>
            <person name="Sen G."/>
            <person name="Sen A."/>
        </authorList>
    </citation>
    <scope>NUCLEOTIDE SEQUENCE [LARGE SCALE GENOMIC DNA]</scope>
    <source>
        <strain evidence="7 8">VRA1</strain>
    </source>
</reference>
<dbReference type="Proteomes" id="UP000788262">
    <property type="component" value="Unassembled WGS sequence"/>
</dbReference>